<keyword evidence="1" id="KW-0812">Transmembrane</keyword>
<evidence type="ECO:0000313" key="5">
    <source>
        <dbReference type="Proteomes" id="UP000014137"/>
    </source>
</evidence>
<dbReference type="PANTHER" id="PTHR42903:SF1">
    <property type="entry name" value="INNER MEMBRANE PROTEIN YCCF"/>
    <property type="match status" value="1"/>
</dbReference>
<keyword evidence="1" id="KW-1133">Transmembrane helix</keyword>
<dbReference type="OrthoDB" id="3238663at2"/>
<feature type="domain" description="Inner membrane component" evidence="2">
    <location>
        <begin position="4"/>
        <end position="54"/>
    </location>
</feature>
<evidence type="ECO:0000313" key="3">
    <source>
        <dbReference type="EMBL" id="EMD27141.1"/>
    </source>
</evidence>
<evidence type="ECO:0000256" key="1">
    <source>
        <dbReference type="SAM" id="Phobius"/>
    </source>
</evidence>
<proteinExistence type="predicted"/>
<feature type="transmembrane region" description="Helical" evidence="1">
    <location>
        <begin position="89"/>
        <end position="106"/>
    </location>
</feature>
<dbReference type="InterPro" id="IPR052937">
    <property type="entry name" value="Inner_membrane_protein"/>
</dbReference>
<comment type="caution">
    <text evidence="3">The sequence shown here is derived from an EMBL/GenBank/DDBJ whole genome shotgun (WGS) entry which is preliminary data.</text>
</comment>
<keyword evidence="1" id="KW-0472">Membrane</keyword>
<dbReference type="Pfam" id="PF03733">
    <property type="entry name" value="YccF"/>
    <property type="match status" value="2"/>
</dbReference>
<feature type="domain" description="Inner membrane component" evidence="2">
    <location>
        <begin position="68"/>
        <end position="118"/>
    </location>
</feature>
<reference evidence="3 5" key="1">
    <citation type="submission" date="2012-10" db="EMBL/GenBank/DDBJ databases">
        <title>Genome assembly of Amycolatopsis azurea DSM 43854.</title>
        <authorList>
            <person name="Khatri I."/>
            <person name="Kaur I."/>
            <person name="Subramanian S."/>
            <person name="Mayilraj S."/>
        </authorList>
    </citation>
    <scope>NUCLEOTIDE SEQUENCE [LARGE SCALE GENOMIC DNA]</scope>
    <source>
        <strain evidence="3 5">DSM 43854</strain>
    </source>
</reference>
<protein>
    <submittedName>
        <fullName evidence="3">Putative integral membrane protein</fullName>
    </submittedName>
</protein>
<keyword evidence="6" id="KW-1185">Reference proteome</keyword>
<dbReference type="EMBL" id="ANMG01000025">
    <property type="protein sequence ID" value="EMD27141.1"/>
    <property type="molecule type" value="Genomic_DNA"/>
</dbReference>
<dbReference type="Proteomes" id="UP000188551">
    <property type="component" value="Unassembled WGS sequence"/>
</dbReference>
<name>M2QKA8_9PSEU</name>
<sequence>MRLILNVIWLVLCGLWMALGYIVAGVICCILIVTIPFGLASFRIAAYALWPFGRTVVDRRDAGAASTIGNVIWFIFAGLWLAIGHVLTGVALCITIIGIPLGVANFKMIPVSLMPLGKEIVEIP</sequence>
<dbReference type="PIRSF" id="PIRSF028777">
    <property type="entry name" value="UCP028777"/>
    <property type="match status" value="1"/>
</dbReference>
<dbReference type="RefSeq" id="WP_005156125.1">
    <property type="nucleotide sequence ID" value="NZ_ANMG01000025.1"/>
</dbReference>
<dbReference type="EMBL" id="MUXN01000001">
    <property type="protein sequence ID" value="OOC08648.1"/>
    <property type="molecule type" value="Genomic_DNA"/>
</dbReference>
<dbReference type="InterPro" id="IPR031308">
    <property type="entry name" value="UCP028777"/>
</dbReference>
<evidence type="ECO:0000313" key="4">
    <source>
        <dbReference type="EMBL" id="OOC08648.1"/>
    </source>
</evidence>
<dbReference type="NCBIfam" id="NF008740">
    <property type="entry name" value="PRK11770.1-2"/>
    <property type="match status" value="1"/>
</dbReference>
<feature type="transmembrane region" description="Helical" evidence="1">
    <location>
        <begin position="30"/>
        <end position="50"/>
    </location>
</feature>
<evidence type="ECO:0000313" key="6">
    <source>
        <dbReference type="Proteomes" id="UP000188551"/>
    </source>
</evidence>
<dbReference type="Proteomes" id="UP000014137">
    <property type="component" value="Unassembled WGS sequence"/>
</dbReference>
<dbReference type="PATRIC" id="fig|1238180.3.peg.3248"/>
<dbReference type="InterPro" id="IPR005185">
    <property type="entry name" value="YccF"/>
</dbReference>
<feature type="transmembrane region" description="Helical" evidence="1">
    <location>
        <begin position="62"/>
        <end position="83"/>
    </location>
</feature>
<evidence type="ECO:0000259" key="2">
    <source>
        <dbReference type="Pfam" id="PF03733"/>
    </source>
</evidence>
<accession>M2QKA8</accession>
<reference evidence="4 6" key="2">
    <citation type="submission" date="2017-02" db="EMBL/GenBank/DDBJ databases">
        <title>Amycolatopsis azurea DSM 43854 draft genome.</title>
        <authorList>
            <person name="Mayilraj S."/>
        </authorList>
    </citation>
    <scope>NUCLEOTIDE SEQUENCE [LARGE SCALE GENOMIC DNA]</scope>
    <source>
        <strain evidence="4 6">DSM 43854</strain>
    </source>
</reference>
<dbReference type="PANTHER" id="PTHR42903">
    <property type="entry name" value="INNER MEMBRANE PROTEIN YCCF"/>
    <property type="match status" value="1"/>
</dbReference>
<gene>
    <name evidence="4" type="ORF">B0293_01730</name>
    <name evidence="3" type="ORF">C791_2649</name>
</gene>
<dbReference type="AlphaFoldDB" id="M2QKA8"/>
<dbReference type="GO" id="GO:0005886">
    <property type="term" value="C:plasma membrane"/>
    <property type="evidence" value="ECO:0007669"/>
    <property type="project" value="TreeGrafter"/>
</dbReference>
<organism evidence="3 5">
    <name type="scientific">Amycolatopsis azurea DSM 43854</name>
    <dbReference type="NCBI Taxonomy" id="1238180"/>
    <lineage>
        <taxon>Bacteria</taxon>
        <taxon>Bacillati</taxon>
        <taxon>Actinomycetota</taxon>
        <taxon>Actinomycetes</taxon>
        <taxon>Pseudonocardiales</taxon>
        <taxon>Pseudonocardiaceae</taxon>
        <taxon>Amycolatopsis</taxon>
    </lineage>
</organism>